<keyword evidence="1" id="KW-0472">Membrane</keyword>
<feature type="transmembrane region" description="Helical" evidence="1">
    <location>
        <begin position="196"/>
        <end position="214"/>
    </location>
</feature>
<feature type="transmembrane region" description="Helical" evidence="1">
    <location>
        <begin position="172"/>
        <end position="191"/>
    </location>
</feature>
<accession>A0A1N6SEG2</accession>
<evidence type="ECO:0000256" key="1">
    <source>
        <dbReference type="SAM" id="Phobius"/>
    </source>
</evidence>
<organism evidence="2 3">
    <name type="scientific">Domibacillus enclensis</name>
    <dbReference type="NCBI Taxonomy" id="1017273"/>
    <lineage>
        <taxon>Bacteria</taxon>
        <taxon>Bacillati</taxon>
        <taxon>Bacillota</taxon>
        <taxon>Bacilli</taxon>
        <taxon>Bacillales</taxon>
        <taxon>Bacillaceae</taxon>
        <taxon>Domibacillus</taxon>
    </lineage>
</organism>
<evidence type="ECO:0000313" key="2">
    <source>
        <dbReference type="EMBL" id="SIQ39387.1"/>
    </source>
</evidence>
<keyword evidence="1" id="KW-1133">Transmembrane helix</keyword>
<dbReference type="Proteomes" id="UP000186385">
    <property type="component" value="Unassembled WGS sequence"/>
</dbReference>
<sequence length="244" mass="27233">MVHSLAYAGKKHGKGGTFRWLYSKEIQWTRFSSPYSLLLTLFYLFFAVRLFKNKRTGSVLFLLPVIAGLVYDNGILAAGRFIGEGPILESLNYARFWIHAFLTPLLVLFAWKTLQQAGVQWAQKTWARITAFLLTTSLIGLELFTEVFGLVIQPEQSYGVLSYGKVESASGPPVMVLIVSVVLLGASILIWRKQGWLWFFVGSFVMIVGSAVQLPVKSGAVTNLFELVPLSSLVATARFQSTWK</sequence>
<evidence type="ECO:0000313" key="3">
    <source>
        <dbReference type="Proteomes" id="UP000186385"/>
    </source>
</evidence>
<name>A0A1N6SEG2_9BACI</name>
<feature type="transmembrane region" description="Helical" evidence="1">
    <location>
        <begin position="58"/>
        <end position="82"/>
    </location>
</feature>
<proteinExistence type="predicted"/>
<feature type="transmembrane region" description="Helical" evidence="1">
    <location>
        <begin position="94"/>
        <end position="114"/>
    </location>
</feature>
<gene>
    <name evidence="2" type="ORF">SAMN05443094_102402</name>
</gene>
<dbReference type="EMBL" id="FTLX01000002">
    <property type="protein sequence ID" value="SIQ39387.1"/>
    <property type="molecule type" value="Genomic_DNA"/>
</dbReference>
<reference evidence="2 3" key="1">
    <citation type="submission" date="2017-01" db="EMBL/GenBank/DDBJ databases">
        <authorList>
            <person name="Mah S.A."/>
            <person name="Swanson W.J."/>
            <person name="Moy G.W."/>
            <person name="Vacquier V.D."/>
        </authorList>
    </citation>
    <scope>NUCLEOTIDE SEQUENCE [LARGE SCALE GENOMIC DNA]</scope>
    <source>
        <strain evidence="2 3">NIO-1016</strain>
    </source>
</reference>
<feature type="transmembrane region" description="Helical" evidence="1">
    <location>
        <begin position="33"/>
        <end position="51"/>
    </location>
</feature>
<feature type="transmembrane region" description="Helical" evidence="1">
    <location>
        <begin position="126"/>
        <end position="152"/>
    </location>
</feature>
<dbReference type="STRING" id="1017273.SAMN05443094_102402"/>
<keyword evidence="1" id="KW-0812">Transmembrane</keyword>
<dbReference type="AlphaFoldDB" id="A0A1N6SEG2"/>
<protein>
    <submittedName>
        <fullName evidence="2">Uncharacterized protein</fullName>
    </submittedName>
</protein>